<dbReference type="EMBL" id="PJQL01001405">
    <property type="protein sequence ID" value="RCH88798.1"/>
    <property type="molecule type" value="Genomic_DNA"/>
</dbReference>
<comment type="caution">
    <text evidence="1">The sequence shown here is derived from an EMBL/GenBank/DDBJ whole genome shotgun (WGS) entry which is preliminary data.</text>
</comment>
<feature type="non-terminal residue" evidence="1">
    <location>
        <position position="87"/>
    </location>
</feature>
<accession>A0A367JFR5</accession>
<dbReference type="AlphaFoldDB" id="A0A367JFR5"/>
<name>A0A367JFR5_RHIAZ</name>
<organism evidence="1 2">
    <name type="scientific">Rhizopus azygosporus</name>
    <name type="common">Rhizopus microsporus var. azygosporus</name>
    <dbReference type="NCBI Taxonomy" id="86630"/>
    <lineage>
        <taxon>Eukaryota</taxon>
        <taxon>Fungi</taxon>
        <taxon>Fungi incertae sedis</taxon>
        <taxon>Mucoromycota</taxon>
        <taxon>Mucoromycotina</taxon>
        <taxon>Mucoromycetes</taxon>
        <taxon>Mucorales</taxon>
        <taxon>Mucorineae</taxon>
        <taxon>Rhizopodaceae</taxon>
        <taxon>Rhizopus</taxon>
    </lineage>
</organism>
<protein>
    <submittedName>
        <fullName evidence="1">Uncharacterized protein</fullName>
    </submittedName>
</protein>
<sequence length="87" mass="9982">MSLLKRFSIPRSCYSTCSNVYSKPTDNRPIGYLKLPGLVPYEKGLQLQSYLVARRHRINQENANVPIADVICLLEHTPTYTAGRRMR</sequence>
<evidence type="ECO:0000313" key="2">
    <source>
        <dbReference type="Proteomes" id="UP000252139"/>
    </source>
</evidence>
<reference evidence="1 2" key="1">
    <citation type="journal article" date="2018" name="G3 (Bethesda)">
        <title>Phylogenetic and Phylogenomic Definition of Rhizopus Species.</title>
        <authorList>
            <person name="Gryganskyi A.P."/>
            <person name="Golan J."/>
            <person name="Dolatabadi S."/>
            <person name="Mondo S."/>
            <person name="Robb S."/>
            <person name="Idnurm A."/>
            <person name="Muszewska A."/>
            <person name="Steczkiewicz K."/>
            <person name="Masonjones S."/>
            <person name="Liao H.L."/>
            <person name="Gajdeczka M.T."/>
            <person name="Anike F."/>
            <person name="Vuek A."/>
            <person name="Anishchenko I.M."/>
            <person name="Voigt K."/>
            <person name="de Hoog G.S."/>
            <person name="Smith M.E."/>
            <person name="Heitman J."/>
            <person name="Vilgalys R."/>
            <person name="Stajich J.E."/>
        </authorList>
    </citation>
    <scope>NUCLEOTIDE SEQUENCE [LARGE SCALE GENOMIC DNA]</scope>
    <source>
        <strain evidence="1 2">CBS 357.93</strain>
    </source>
</reference>
<dbReference type="InterPro" id="IPR045864">
    <property type="entry name" value="aa-tRNA-synth_II/BPL/LPL"/>
</dbReference>
<dbReference type="OrthoDB" id="19908at2759"/>
<dbReference type="Gene3D" id="3.30.930.10">
    <property type="entry name" value="Bira Bifunctional Protein, Domain 2"/>
    <property type="match status" value="1"/>
</dbReference>
<keyword evidence="2" id="KW-1185">Reference proteome</keyword>
<gene>
    <name evidence="1" type="ORF">CU097_000442</name>
</gene>
<dbReference type="STRING" id="86630.A0A367JFR5"/>
<evidence type="ECO:0000313" key="1">
    <source>
        <dbReference type="EMBL" id="RCH88798.1"/>
    </source>
</evidence>
<proteinExistence type="predicted"/>
<dbReference type="Proteomes" id="UP000252139">
    <property type="component" value="Unassembled WGS sequence"/>
</dbReference>